<dbReference type="InterPro" id="IPR003141">
    <property type="entry name" value="Pol/His_phosphatase_N"/>
</dbReference>
<dbReference type="Gene3D" id="3.20.20.140">
    <property type="entry name" value="Metal-dependent hydrolases"/>
    <property type="match status" value="1"/>
</dbReference>
<protein>
    <recommendedName>
        <fullName evidence="2">Polymerase/histidinol phosphatase N-terminal domain-containing protein</fullName>
    </recommendedName>
</protein>
<dbReference type="NCBIfam" id="NF038032">
    <property type="entry name" value="CehA_McbA_metalo"/>
    <property type="match status" value="1"/>
</dbReference>
<dbReference type="InterPro" id="IPR016195">
    <property type="entry name" value="Pol/histidinol_Pase-like"/>
</dbReference>
<name>A0A511HJ06_9BACT</name>
<dbReference type="PANTHER" id="PTHR42924:SF3">
    <property type="entry name" value="POLYMERASE_HISTIDINOL PHOSPHATASE N-TERMINAL DOMAIN-CONTAINING PROTEIN"/>
    <property type="match status" value="1"/>
</dbReference>
<dbReference type="Proteomes" id="UP000321224">
    <property type="component" value="Unassembled WGS sequence"/>
</dbReference>
<gene>
    <name evidence="3" type="ORF">MVI01_53320</name>
    <name evidence="4" type="ORF">SAMN04488504_12311</name>
</gene>
<sequence length="389" mass="41195">MSGLRVAVGKGLRAVLGLVLLVLAYVGFFALSASMARYPVVLPKDDAPRWARGAFHVHTTRSDGRGTPEAVAAAAKAAGLDFVVLTDHNDFALRAPAYVQGVLLVPGVEISTSDGHLVAFGMSRPLEGMRAWMPPGDAVRAVAAAGGTAVLAHPVQMRNPWKDEASAKAVPGFELYSADTFFRHAVSNPVSRLAPAVGASLTNPMHGVMLLVVPEPEPTARFLALSSERPRVAFCAHDAHGLPPYRAVFESLAMYLPPEQVPFPLPPDAKEAAEQVSRALGGGQSLCAFRALGEPGGFALEGLDGVRREAHVGDTLKVRLPGHPDAESVQVRVWGSARLGADGRSVELTEPGVAQVEVWVRAPGRFFGTEWRPWLVPSPVRVLPPGPGI</sequence>
<dbReference type="AlphaFoldDB" id="A0A511HJ06"/>
<proteinExistence type="predicted"/>
<accession>A0A511HJ06</accession>
<comment type="caution">
    <text evidence="3">The sequence shown here is derived from an EMBL/GenBank/DDBJ whole genome shotgun (WGS) entry which is preliminary data.</text>
</comment>
<dbReference type="SUPFAM" id="SSF89550">
    <property type="entry name" value="PHP domain-like"/>
    <property type="match status" value="1"/>
</dbReference>
<keyword evidence="1" id="KW-1133">Transmembrane helix</keyword>
<evidence type="ECO:0000259" key="2">
    <source>
        <dbReference type="SMART" id="SM00481"/>
    </source>
</evidence>
<dbReference type="GO" id="GO:0004534">
    <property type="term" value="F:5'-3' RNA exonuclease activity"/>
    <property type="evidence" value="ECO:0007669"/>
    <property type="project" value="TreeGrafter"/>
</dbReference>
<organism evidence="3 6">
    <name type="scientific">Myxococcus virescens</name>
    <dbReference type="NCBI Taxonomy" id="83456"/>
    <lineage>
        <taxon>Bacteria</taxon>
        <taxon>Pseudomonadati</taxon>
        <taxon>Myxococcota</taxon>
        <taxon>Myxococcia</taxon>
        <taxon>Myxococcales</taxon>
        <taxon>Cystobacterineae</taxon>
        <taxon>Myxococcaceae</taxon>
        <taxon>Myxococcus</taxon>
    </lineage>
</organism>
<dbReference type="InterPro" id="IPR052018">
    <property type="entry name" value="PHP_domain"/>
</dbReference>
<evidence type="ECO:0000313" key="4">
    <source>
        <dbReference type="EMBL" id="SDF18787.1"/>
    </source>
</evidence>
<feature type="domain" description="Polymerase/histidinol phosphatase N-terminal" evidence="2">
    <location>
        <begin position="53"/>
        <end position="114"/>
    </location>
</feature>
<dbReference type="Proteomes" id="UP000198717">
    <property type="component" value="Unassembled WGS sequence"/>
</dbReference>
<keyword evidence="1" id="KW-0472">Membrane</keyword>
<dbReference type="PANTHER" id="PTHR42924">
    <property type="entry name" value="EXONUCLEASE"/>
    <property type="match status" value="1"/>
</dbReference>
<reference evidence="3 6" key="2">
    <citation type="submission" date="2019-07" db="EMBL/GenBank/DDBJ databases">
        <title>Whole genome shotgun sequence of Myxococcus virescens NBRC 100334.</title>
        <authorList>
            <person name="Hosoyama A."/>
            <person name="Uohara A."/>
            <person name="Ohji S."/>
            <person name="Ichikawa N."/>
        </authorList>
    </citation>
    <scope>NUCLEOTIDE SEQUENCE [LARGE SCALE GENOMIC DNA]</scope>
    <source>
        <strain evidence="3 6">NBRC 100334</strain>
    </source>
</reference>
<dbReference type="EMBL" id="FNAJ01000023">
    <property type="protein sequence ID" value="SDF18787.1"/>
    <property type="molecule type" value="Genomic_DNA"/>
</dbReference>
<feature type="transmembrane region" description="Helical" evidence="1">
    <location>
        <begin position="12"/>
        <end position="31"/>
    </location>
</feature>
<dbReference type="SMART" id="SM00481">
    <property type="entry name" value="POLIIIAc"/>
    <property type="match status" value="1"/>
</dbReference>
<reference evidence="4 5" key="1">
    <citation type="submission" date="2016-10" db="EMBL/GenBank/DDBJ databases">
        <authorList>
            <person name="Varghese N."/>
            <person name="Submissions S."/>
        </authorList>
    </citation>
    <scope>NUCLEOTIDE SEQUENCE [LARGE SCALE GENOMIC DNA]</scope>
    <source>
        <strain evidence="4 5">DSM 2260</strain>
    </source>
</reference>
<evidence type="ECO:0000256" key="1">
    <source>
        <dbReference type="SAM" id="Phobius"/>
    </source>
</evidence>
<dbReference type="EMBL" id="BJVY01000035">
    <property type="protein sequence ID" value="GEL73548.1"/>
    <property type="molecule type" value="Genomic_DNA"/>
</dbReference>
<keyword evidence="1" id="KW-0812">Transmembrane</keyword>
<evidence type="ECO:0000313" key="3">
    <source>
        <dbReference type="EMBL" id="GEL73548.1"/>
    </source>
</evidence>
<keyword evidence="5" id="KW-1185">Reference proteome</keyword>
<evidence type="ECO:0000313" key="6">
    <source>
        <dbReference type="Proteomes" id="UP000321224"/>
    </source>
</evidence>
<dbReference type="GO" id="GO:0035312">
    <property type="term" value="F:5'-3' DNA exonuclease activity"/>
    <property type="evidence" value="ECO:0007669"/>
    <property type="project" value="TreeGrafter"/>
</dbReference>
<evidence type="ECO:0000313" key="5">
    <source>
        <dbReference type="Proteomes" id="UP000198717"/>
    </source>
</evidence>